<keyword evidence="3" id="KW-0378">Hydrolase</keyword>
<dbReference type="SMART" id="SM00646">
    <property type="entry name" value="Ami_3"/>
    <property type="match status" value="1"/>
</dbReference>
<evidence type="ECO:0000256" key="4">
    <source>
        <dbReference type="SAM" id="MobiDB-lite"/>
    </source>
</evidence>
<proteinExistence type="predicted"/>
<gene>
    <name evidence="6" type="ORF">C7382_104151</name>
</gene>
<accession>A0A2U1FKY4</accession>
<dbReference type="RefSeq" id="WP_116678917.1">
    <property type="nucleotide sequence ID" value="NZ_JBGXZY010000018.1"/>
</dbReference>
<dbReference type="PANTHER" id="PTHR30404">
    <property type="entry name" value="N-ACETYLMURAMOYL-L-ALANINE AMIDASE"/>
    <property type="match status" value="1"/>
</dbReference>
<dbReference type="EC" id="3.5.1.28" evidence="2"/>
<dbReference type="GO" id="GO:0009253">
    <property type="term" value="P:peptidoglycan catabolic process"/>
    <property type="evidence" value="ECO:0007669"/>
    <property type="project" value="InterPro"/>
</dbReference>
<dbReference type="InterPro" id="IPR002508">
    <property type="entry name" value="MurNAc-LAA_cat"/>
</dbReference>
<dbReference type="GO" id="GO:0008745">
    <property type="term" value="F:N-acetylmuramoyl-L-alanine amidase activity"/>
    <property type="evidence" value="ECO:0007669"/>
    <property type="project" value="UniProtKB-EC"/>
</dbReference>
<dbReference type="Pfam" id="PF01520">
    <property type="entry name" value="Amidase_3"/>
    <property type="match status" value="1"/>
</dbReference>
<dbReference type="Proteomes" id="UP000245462">
    <property type="component" value="Unassembled WGS sequence"/>
</dbReference>
<keyword evidence="7" id="KW-1185">Reference proteome</keyword>
<dbReference type="EMBL" id="QEKY01000004">
    <property type="protein sequence ID" value="PVZ12844.1"/>
    <property type="molecule type" value="Genomic_DNA"/>
</dbReference>
<evidence type="ECO:0000259" key="5">
    <source>
        <dbReference type="SMART" id="SM00646"/>
    </source>
</evidence>
<evidence type="ECO:0000256" key="2">
    <source>
        <dbReference type="ARBA" id="ARBA00011901"/>
    </source>
</evidence>
<reference evidence="6 7" key="1">
    <citation type="submission" date="2018-04" db="EMBL/GenBank/DDBJ databases">
        <title>Genomic Encyclopedia of Type Strains, Phase IV (KMG-IV): sequencing the most valuable type-strain genomes for metagenomic binning, comparative biology and taxonomic classification.</title>
        <authorList>
            <person name="Goeker M."/>
        </authorList>
    </citation>
    <scope>NUCLEOTIDE SEQUENCE [LARGE SCALE GENOMIC DNA]</scope>
    <source>
        <strain evidence="6 7">DSM 28520</strain>
    </source>
</reference>
<evidence type="ECO:0000313" key="6">
    <source>
        <dbReference type="EMBL" id="PVZ12844.1"/>
    </source>
</evidence>
<dbReference type="OrthoDB" id="9806267at2"/>
<feature type="compositionally biased region" description="Polar residues" evidence="4">
    <location>
        <begin position="277"/>
        <end position="290"/>
    </location>
</feature>
<organism evidence="6 7">
    <name type="scientific">Porphyromonas loveana</name>
    <dbReference type="NCBI Taxonomy" id="1884669"/>
    <lineage>
        <taxon>Bacteria</taxon>
        <taxon>Pseudomonadati</taxon>
        <taxon>Bacteroidota</taxon>
        <taxon>Bacteroidia</taxon>
        <taxon>Bacteroidales</taxon>
        <taxon>Porphyromonadaceae</taxon>
        <taxon>Porphyromonas</taxon>
    </lineage>
</organism>
<feature type="region of interest" description="Disordered" evidence="4">
    <location>
        <begin position="257"/>
        <end position="319"/>
    </location>
</feature>
<dbReference type="PANTHER" id="PTHR30404:SF0">
    <property type="entry name" value="N-ACETYLMURAMOYL-L-ALANINE AMIDASE AMIC"/>
    <property type="match status" value="1"/>
</dbReference>
<name>A0A2U1FKY4_9PORP</name>
<evidence type="ECO:0000256" key="3">
    <source>
        <dbReference type="ARBA" id="ARBA00022801"/>
    </source>
</evidence>
<dbReference type="InterPro" id="IPR050695">
    <property type="entry name" value="N-acetylmuramoyl_amidase_3"/>
</dbReference>
<dbReference type="GeneID" id="94550369"/>
<dbReference type="AlphaFoldDB" id="A0A2U1FKY4"/>
<dbReference type="Gene3D" id="3.40.630.40">
    <property type="entry name" value="Zn-dependent exopeptidases"/>
    <property type="match status" value="1"/>
</dbReference>
<comment type="catalytic activity">
    <reaction evidence="1">
        <text>Hydrolyzes the link between N-acetylmuramoyl residues and L-amino acid residues in certain cell-wall glycopeptides.</text>
        <dbReference type="EC" id="3.5.1.28"/>
    </reaction>
</comment>
<sequence>MWTKSYRLFPFLWVLLLFVVVWPVDAQRNHSFTVVIDAGHGGHDAGTVANGLREKDVNLAVALRVGRLIKSRHPDVKVLYTRDKDNFVTLMGRAEFANKNNADLFISIHANSQERGSGAYGTETFVMGRERNNKNMAVVQRENSVILMEKDYKTVYKGFDPRSTESYIMFELIQNVHQDQSIRLAQQIQKRFVSKGRHDRGVKLGNLAVLVFSAMPSVLVELGFVSNPAEAQYLKSEAGRDELASAIAQGFTRYKEDYDRRSGRTPVPRPAEDDNSASETTPDVSAQEDTAATAEQPERVTPQTNTAKPAAKPQTRTSRAAKITYKIQIFTSKTKLKAGDKQLKGYKVTTEQRGKRFAYLTGSASSEAEARKLQRKVRKHFPDAFIVVYEGGKRTREIY</sequence>
<protein>
    <recommendedName>
        <fullName evidence="2">N-acetylmuramoyl-L-alanine amidase</fullName>
        <ecNumber evidence="2">3.5.1.28</ecNumber>
    </recommendedName>
</protein>
<comment type="caution">
    <text evidence="6">The sequence shown here is derived from an EMBL/GenBank/DDBJ whole genome shotgun (WGS) entry which is preliminary data.</text>
</comment>
<dbReference type="FunFam" id="3.40.630.40:FF:000005">
    <property type="entry name" value="N-acetylmuramoyl-L-alanine amidase (AmiA)"/>
    <property type="match status" value="1"/>
</dbReference>
<dbReference type="GO" id="GO:0030288">
    <property type="term" value="C:outer membrane-bounded periplasmic space"/>
    <property type="evidence" value="ECO:0007669"/>
    <property type="project" value="TreeGrafter"/>
</dbReference>
<dbReference type="CDD" id="cd02696">
    <property type="entry name" value="MurNAc-LAA"/>
    <property type="match status" value="1"/>
</dbReference>
<feature type="domain" description="MurNAc-LAA" evidence="5">
    <location>
        <begin position="94"/>
        <end position="252"/>
    </location>
</feature>
<evidence type="ECO:0000313" key="7">
    <source>
        <dbReference type="Proteomes" id="UP000245462"/>
    </source>
</evidence>
<dbReference type="SUPFAM" id="SSF53187">
    <property type="entry name" value="Zn-dependent exopeptidases"/>
    <property type="match status" value="1"/>
</dbReference>
<evidence type="ECO:0000256" key="1">
    <source>
        <dbReference type="ARBA" id="ARBA00001561"/>
    </source>
</evidence>